<comment type="catalytic activity">
    <reaction evidence="12">
        <text>(R)-malate + A = oxaloacetate + AH2</text>
        <dbReference type="Rhea" id="RHEA:67460"/>
        <dbReference type="ChEBI" id="CHEBI:13193"/>
        <dbReference type="ChEBI" id="CHEBI:15588"/>
        <dbReference type="ChEBI" id="CHEBI:16452"/>
        <dbReference type="ChEBI" id="CHEBI:17499"/>
    </reaction>
    <physiologicalReaction direction="left-to-right" evidence="12">
        <dbReference type="Rhea" id="RHEA:67461"/>
    </physiologicalReaction>
</comment>
<evidence type="ECO:0000256" key="8">
    <source>
        <dbReference type="ARBA" id="ARBA00023140"/>
    </source>
</evidence>
<feature type="coiled-coil region" evidence="13">
    <location>
        <begin position="540"/>
        <end position="567"/>
    </location>
</feature>
<dbReference type="InterPro" id="IPR036318">
    <property type="entry name" value="FAD-bd_PCMH-like_sf"/>
</dbReference>
<dbReference type="GO" id="GO:0005739">
    <property type="term" value="C:mitochondrion"/>
    <property type="evidence" value="ECO:0007669"/>
    <property type="project" value="TreeGrafter"/>
</dbReference>
<dbReference type="GO" id="GO:0005777">
    <property type="term" value="C:peroxisome"/>
    <property type="evidence" value="ECO:0007669"/>
    <property type="project" value="UniProtKB-SubCell"/>
</dbReference>
<reference evidence="15 16" key="1">
    <citation type="submission" date="2020-04" db="EMBL/GenBank/DDBJ databases">
        <authorList>
            <person name="Alioto T."/>
            <person name="Alioto T."/>
            <person name="Gomez Garrido J."/>
        </authorList>
    </citation>
    <scope>NUCLEOTIDE SEQUENCE [LARGE SCALE GENOMIC DNA]</scope>
</reference>
<keyword evidence="6" id="KW-0274">FAD</keyword>
<evidence type="ECO:0000256" key="12">
    <source>
        <dbReference type="ARBA" id="ARBA00049267"/>
    </source>
</evidence>
<evidence type="ECO:0000256" key="7">
    <source>
        <dbReference type="ARBA" id="ARBA00023002"/>
    </source>
</evidence>
<evidence type="ECO:0000256" key="11">
    <source>
        <dbReference type="ARBA" id="ARBA00045410"/>
    </source>
</evidence>
<gene>
    <name evidence="15" type="ORF">CLODIP_2_CD13637</name>
</gene>
<evidence type="ECO:0000259" key="14">
    <source>
        <dbReference type="PROSITE" id="PS51387"/>
    </source>
</evidence>
<dbReference type="EC" id="1.1.99.39" evidence="9"/>
<dbReference type="PROSITE" id="PS51387">
    <property type="entry name" value="FAD_PCMH"/>
    <property type="match status" value="1"/>
</dbReference>
<comment type="cofactor">
    <cofactor evidence="1">
        <name>FAD</name>
        <dbReference type="ChEBI" id="CHEBI:57692"/>
    </cofactor>
</comment>
<keyword evidence="16" id="KW-1185">Reference proteome</keyword>
<evidence type="ECO:0000256" key="10">
    <source>
        <dbReference type="ARBA" id="ARBA00039639"/>
    </source>
</evidence>
<comment type="similarity">
    <text evidence="3">Belongs to the FAD-binding oxidoreductase/transferase type 4 family.</text>
</comment>
<keyword evidence="7" id="KW-0560">Oxidoreductase</keyword>
<dbReference type="InterPro" id="IPR016167">
    <property type="entry name" value="FAD-bd_PCMH_sub1"/>
</dbReference>
<dbReference type="InterPro" id="IPR016169">
    <property type="entry name" value="FAD-bd_PCMH_sub2"/>
</dbReference>
<comment type="function">
    <text evidence="11">Catalyzes the oxidation of D-2-hydroxyglutarate (D-2-HG) to alpha-ketoglutarate. Also catalyzes the oxidation of other D-2-hydroxyacids, such as D-malate (D-MAL) and D-lactate (D-LAC). Exhibits high activities towards D-2-HG and D-MAL but a very weak activity towards D-LAC.</text>
</comment>
<dbReference type="InterPro" id="IPR016171">
    <property type="entry name" value="Vanillyl_alc_oxidase_C-sub2"/>
</dbReference>
<dbReference type="GO" id="GO:0071949">
    <property type="term" value="F:FAD binding"/>
    <property type="evidence" value="ECO:0007669"/>
    <property type="project" value="InterPro"/>
</dbReference>
<comment type="subcellular location">
    <subcellularLocation>
        <location evidence="2">Peroxisome</location>
    </subcellularLocation>
</comment>
<dbReference type="Gene3D" id="1.10.45.10">
    <property type="entry name" value="Vanillyl-alcohol Oxidase, Chain A, domain 4"/>
    <property type="match status" value="1"/>
</dbReference>
<dbReference type="SUPFAM" id="SSF56176">
    <property type="entry name" value="FAD-binding/transporter-associated domain-like"/>
    <property type="match status" value="1"/>
</dbReference>
<dbReference type="FunFam" id="1.10.45.10:FF:000001">
    <property type="entry name" value="D-lactate dehydrogenase mitochondrial"/>
    <property type="match status" value="1"/>
</dbReference>
<dbReference type="SUPFAM" id="SSF55103">
    <property type="entry name" value="FAD-linked oxidases, C-terminal domain"/>
    <property type="match status" value="1"/>
</dbReference>
<evidence type="ECO:0000313" key="16">
    <source>
        <dbReference type="Proteomes" id="UP000494165"/>
    </source>
</evidence>
<dbReference type="Gene3D" id="3.30.465.10">
    <property type="match status" value="1"/>
</dbReference>
<dbReference type="Proteomes" id="UP000494165">
    <property type="component" value="Unassembled WGS sequence"/>
</dbReference>
<dbReference type="FunFam" id="3.30.70.2190:FF:000001">
    <property type="entry name" value="D-2-hydroxyglutarate dehydrogenase mitochondrial"/>
    <property type="match status" value="1"/>
</dbReference>
<organism evidence="15 16">
    <name type="scientific">Cloeon dipterum</name>
    <dbReference type="NCBI Taxonomy" id="197152"/>
    <lineage>
        <taxon>Eukaryota</taxon>
        <taxon>Metazoa</taxon>
        <taxon>Ecdysozoa</taxon>
        <taxon>Arthropoda</taxon>
        <taxon>Hexapoda</taxon>
        <taxon>Insecta</taxon>
        <taxon>Pterygota</taxon>
        <taxon>Palaeoptera</taxon>
        <taxon>Ephemeroptera</taxon>
        <taxon>Pisciforma</taxon>
        <taxon>Baetidae</taxon>
        <taxon>Cloeon</taxon>
    </lineage>
</organism>
<dbReference type="OrthoDB" id="5332616at2759"/>
<sequence length="620" mass="68594">MQRIYSSSLQKINQISQKCWKSTSTRVELTQVRYPKLKRGNYSVISDKHISTFEKIIPGRVLTSATDDLESFNTDWLRTARGNSSVVLKPKSTEEVSEILKFCNQQRLAVCPQGGNTGLVAGSVPVFDEVILNLSLMRKIESIDTASGVIVCEAGCVLEELDNVLREKDLMMPLDLGAKGSCQIGGNVSTNAGGLRLLRYGSMHANTLGLIAVKADGTVVDALNCLKKDNTGYALHHLFVGSEGTLGVVTKVAIQCPHVPQAVSLMFLGLSDFASVMETTQRAKGFLGEILSSCELMDLECADAVVQNMKLKLPLERMPFYMLLETSGSNAAHDEEKLNAFLEAVMNQGLVLDGTVITEPSRLKAVWHLRECIAEALLRDGYVYKYDVTLPAQKFYDLVPFFNDKLKEAGALRCCAFGHLGDGNVHFNVTSTEFSYKLLGLIEPSIYEWTSKHRGSISAEHGIGLKKRDFLKFSKTAEAIEMMRDIKQVMDPNGILNPYKDLGEARGHEARTTQAFSRTIPAGLQAREPKFAMPKEDSEQTALRTELENLISSIQDKQKEVNDANLADKCGDMGDAPKIRLATKKMLKGHINKVTTCHYSGDSRSNYIVQNRKLNYFLLI</sequence>
<dbReference type="InterPro" id="IPR016166">
    <property type="entry name" value="FAD-bd_PCMH"/>
</dbReference>
<dbReference type="EMBL" id="CADEPI010000149">
    <property type="protein sequence ID" value="CAB3377698.1"/>
    <property type="molecule type" value="Genomic_DNA"/>
</dbReference>
<comment type="caution">
    <text evidence="15">The sequence shown here is derived from an EMBL/GenBank/DDBJ whole genome shotgun (WGS) entry which is preliminary data.</text>
</comment>
<keyword evidence="8" id="KW-0576">Peroxisome</keyword>
<accession>A0A8S1DAS7</accession>
<protein>
    <recommendedName>
        <fullName evidence="10">D-2-hydroxyglutarate dehydrogenase, mitochondrial</fullName>
        <ecNumber evidence="9">1.1.99.39</ecNumber>
    </recommendedName>
</protein>
<name>A0A8S1DAS7_9INSE</name>
<evidence type="ECO:0000256" key="6">
    <source>
        <dbReference type="ARBA" id="ARBA00022827"/>
    </source>
</evidence>
<dbReference type="Gene3D" id="3.30.70.2740">
    <property type="match status" value="1"/>
</dbReference>
<dbReference type="AlphaFoldDB" id="A0A8S1DAS7"/>
<evidence type="ECO:0000313" key="15">
    <source>
        <dbReference type="EMBL" id="CAB3377698.1"/>
    </source>
</evidence>
<dbReference type="PANTHER" id="PTHR43716">
    <property type="entry name" value="D-2-HYDROXYGLUTARATE DEHYDROGENASE, MITOCHONDRIAL"/>
    <property type="match status" value="1"/>
</dbReference>
<evidence type="ECO:0000256" key="3">
    <source>
        <dbReference type="ARBA" id="ARBA00008000"/>
    </source>
</evidence>
<dbReference type="Gene3D" id="3.30.70.2190">
    <property type="match status" value="1"/>
</dbReference>
<evidence type="ECO:0000256" key="13">
    <source>
        <dbReference type="SAM" id="Coils"/>
    </source>
</evidence>
<dbReference type="Pfam" id="PF01565">
    <property type="entry name" value="FAD_binding_4"/>
    <property type="match status" value="1"/>
</dbReference>
<feature type="domain" description="FAD-binding PCMH-type" evidence="14">
    <location>
        <begin position="80"/>
        <end position="259"/>
    </location>
</feature>
<evidence type="ECO:0000256" key="1">
    <source>
        <dbReference type="ARBA" id="ARBA00001974"/>
    </source>
</evidence>
<dbReference type="FunFam" id="3.30.465.10:FF:000001">
    <property type="entry name" value="D-2-hydroxyglutarate dehydrogenase, mitochondrial"/>
    <property type="match status" value="1"/>
</dbReference>
<proteinExistence type="inferred from homology"/>
<evidence type="ECO:0000256" key="5">
    <source>
        <dbReference type="ARBA" id="ARBA00022630"/>
    </source>
</evidence>
<dbReference type="PANTHER" id="PTHR43716:SF1">
    <property type="entry name" value="D-2-HYDROXYGLUTARATE DEHYDROGENASE, MITOCHONDRIAL"/>
    <property type="match status" value="1"/>
</dbReference>
<evidence type="ECO:0000256" key="4">
    <source>
        <dbReference type="ARBA" id="ARBA00011738"/>
    </source>
</evidence>
<dbReference type="Gene3D" id="3.30.43.10">
    <property type="entry name" value="Uridine Diphospho-n-acetylenolpyruvylglucosamine Reductase, domain 2"/>
    <property type="match status" value="1"/>
</dbReference>
<evidence type="ECO:0000256" key="9">
    <source>
        <dbReference type="ARBA" id="ARBA00039003"/>
    </source>
</evidence>
<evidence type="ECO:0000256" key="2">
    <source>
        <dbReference type="ARBA" id="ARBA00004275"/>
    </source>
</evidence>
<keyword evidence="13" id="KW-0175">Coiled coil</keyword>
<dbReference type="GO" id="GO:0051990">
    <property type="term" value="F:(R)-2-hydroxyglutarate dehydrogenase activity"/>
    <property type="evidence" value="ECO:0007669"/>
    <property type="project" value="UniProtKB-EC"/>
</dbReference>
<dbReference type="InterPro" id="IPR004113">
    <property type="entry name" value="FAD-bd_oxidored_4_C"/>
</dbReference>
<dbReference type="InterPro" id="IPR006094">
    <property type="entry name" value="Oxid_FAD_bind_N"/>
</dbReference>
<dbReference type="Pfam" id="PF02913">
    <property type="entry name" value="FAD-oxidase_C"/>
    <property type="match status" value="1"/>
</dbReference>
<dbReference type="InterPro" id="IPR016164">
    <property type="entry name" value="FAD-linked_Oxase-like_C"/>
</dbReference>
<dbReference type="InterPro" id="IPR051264">
    <property type="entry name" value="FAD-oxidored/transferase_4"/>
</dbReference>
<comment type="subunit">
    <text evidence="4">Homodimer.</text>
</comment>
<dbReference type="FunFam" id="3.30.43.10:FF:000011">
    <property type="entry name" value="D-lactate dehydrogenase (Cytochrome)"/>
    <property type="match status" value="1"/>
</dbReference>
<keyword evidence="5" id="KW-0285">Flavoprotein</keyword>